<name>A0AAP9HCN2_9BACL</name>
<feature type="transmembrane region" description="Helical" evidence="1">
    <location>
        <begin position="61"/>
        <end position="88"/>
    </location>
</feature>
<gene>
    <name evidence="2" type="ORF">FOC49_05255</name>
</gene>
<evidence type="ECO:0000256" key="1">
    <source>
        <dbReference type="SAM" id="Phobius"/>
    </source>
</evidence>
<organism evidence="2 3">
    <name type="scientific">Gemella morbillorum</name>
    <dbReference type="NCBI Taxonomy" id="29391"/>
    <lineage>
        <taxon>Bacteria</taxon>
        <taxon>Bacillati</taxon>
        <taxon>Bacillota</taxon>
        <taxon>Bacilli</taxon>
        <taxon>Bacillales</taxon>
        <taxon>Gemellaceae</taxon>
        <taxon>Gemella</taxon>
    </lineage>
</organism>
<dbReference type="EMBL" id="CP046314">
    <property type="protein sequence ID" value="QGS09320.1"/>
    <property type="molecule type" value="Genomic_DNA"/>
</dbReference>
<reference evidence="2 3" key="1">
    <citation type="submission" date="2019-11" db="EMBL/GenBank/DDBJ databases">
        <title>FDA dAtabase for Regulatory Grade micrObial Sequences (FDA-ARGOS): Supporting development and validation of Infectious Disease Dx tests.</title>
        <authorList>
            <person name="Turner S."/>
            <person name="Byrd R."/>
            <person name="Tallon L."/>
            <person name="Sadzewicz L."/>
            <person name="Vavikolanu K."/>
            <person name="Mehta A."/>
            <person name="Aluvathingal J."/>
            <person name="Nadendla S."/>
            <person name="Myers T."/>
            <person name="Yan Y."/>
            <person name="Sichtig H."/>
        </authorList>
    </citation>
    <scope>NUCLEOTIDE SEQUENCE [LARGE SCALE GENOMIC DNA]</scope>
    <source>
        <strain evidence="2 3">FDAARGOS_741</strain>
    </source>
</reference>
<evidence type="ECO:0000313" key="3">
    <source>
        <dbReference type="Proteomes" id="UP000425411"/>
    </source>
</evidence>
<keyword evidence="1" id="KW-1133">Transmembrane helix</keyword>
<dbReference type="InterPro" id="IPR012861">
    <property type="entry name" value="DUF1634"/>
</dbReference>
<dbReference type="Pfam" id="PF07843">
    <property type="entry name" value="DUF1634"/>
    <property type="match status" value="1"/>
</dbReference>
<proteinExistence type="predicted"/>
<dbReference type="Proteomes" id="UP000425411">
    <property type="component" value="Chromosome"/>
</dbReference>
<keyword evidence="1" id="KW-0472">Membrane</keyword>
<dbReference type="RefSeq" id="WP_004631763.1">
    <property type="nucleotide sequence ID" value="NZ_CAJPMP010000032.1"/>
</dbReference>
<feature type="transmembrane region" description="Helical" evidence="1">
    <location>
        <begin position="14"/>
        <end position="35"/>
    </location>
</feature>
<keyword evidence="1" id="KW-0812">Transmembrane</keyword>
<keyword evidence="3" id="KW-1185">Reference proteome</keyword>
<feature type="transmembrane region" description="Helical" evidence="1">
    <location>
        <begin position="95"/>
        <end position="114"/>
    </location>
</feature>
<evidence type="ECO:0000313" key="2">
    <source>
        <dbReference type="EMBL" id="QGS09320.1"/>
    </source>
</evidence>
<dbReference type="AlphaFoldDB" id="A0AAP9HCN2"/>
<protein>
    <submittedName>
        <fullName evidence="2">DUF1634 domain-containing protein</fullName>
    </submittedName>
</protein>
<sequence>MKEKKDINVVISNILRCGVYISSALILIGIFLGLVKGVESSLTLERYSFNQMFNGLVEFDYYAYLMFGIFILILTPIFRILGLLFVYLQEKDYNFVRICLIVLVILIISLTLGVKHN</sequence>
<accession>A0AAP9HCN2</accession>